<dbReference type="EMBL" id="MFBH01000018">
    <property type="protein sequence ID" value="OGD99927.1"/>
    <property type="molecule type" value="Genomic_DNA"/>
</dbReference>
<evidence type="ECO:0000313" key="2">
    <source>
        <dbReference type="Proteomes" id="UP000178393"/>
    </source>
</evidence>
<comment type="caution">
    <text evidence="1">The sequence shown here is derived from an EMBL/GenBank/DDBJ whole genome shotgun (WGS) entry which is preliminary data.</text>
</comment>
<gene>
    <name evidence="1" type="ORF">A2W45_02340</name>
</gene>
<organism evidence="1 2">
    <name type="scientific">Candidatus Curtissbacteria bacterium RIFCSPHIGHO2_12_41_11</name>
    <dbReference type="NCBI Taxonomy" id="1797718"/>
    <lineage>
        <taxon>Bacteria</taxon>
        <taxon>Candidatus Curtissiibacteriota</taxon>
    </lineage>
</organism>
<name>A0A1F5H767_9BACT</name>
<sequence length="352" mass="40655">MSLAERVEVGVRDRDYNVYFYPLGQEGLVRYLEEKCRPLFGSDVYYDAEGTIFYRTWRDLPRKGFQPDKHVLVSRLPPRADISAPYTRYQDLKVMRIHQVRKDDGSVEAAIRSIDHTLEGERGKERDQAAAVKYRATELLDLFGGKSFTEISQDEFKTERDKTYALLARVGLDPEAVVNQLKQRMSKWLTKGSFGRDSTGRLNRLITTQALSAAHRRAIMRERGIGGPIVGKFVRMREALTFEREFCRTIFQDVTAHLRPEAMPSHMLFKYPTRRPGNVGIVRGMIHTMCFQLGLPHVKTYRTIGRQVEVILAEVEELLRQGKRAEIVQRGLFPQAYQLLVDELGKRQDIYP</sequence>
<dbReference type="AlphaFoldDB" id="A0A1F5H767"/>
<reference evidence="1 2" key="1">
    <citation type="journal article" date="2016" name="Nat. Commun.">
        <title>Thousands of microbial genomes shed light on interconnected biogeochemical processes in an aquifer system.</title>
        <authorList>
            <person name="Anantharaman K."/>
            <person name="Brown C.T."/>
            <person name="Hug L.A."/>
            <person name="Sharon I."/>
            <person name="Castelle C.J."/>
            <person name="Probst A.J."/>
            <person name="Thomas B.C."/>
            <person name="Singh A."/>
            <person name="Wilkins M.J."/>
            <person name="Karaoz U."/>
            <person name="Brodie E.L."/>
            <person name="Williams K.H."/>
            <person name="Hubbard S.S."/>
            <person name="Banfield J.F."/>
        </authorList>
    </citation>
    <scope>NUCLEOTIDE SEQUENCE [LARGE SCALE GENOMIC DNA]</scope>
</reference>
<proteinExistence type="predicted"/>
<accession>A0A1F5H767</accession>
<protein>
    <submittedName>
        <fullName evidence="1">Uncharacterized protein</fullName>
    </submittedName>
</protein>
<evidence type="ECO:0000313" key="1">
    <source>
        <dbReference type="EMBL" id="OGD99927.1"/>
    </source>
</evidence>
<dbReference type="Proteomes" id="UP000178393">
    <property type="component" value="Unassembled WGS sequence"/>
</dbReference>